<dbReference type="InterPro" id="IPR033985">
    <property type="entry name" value="SusD-like_N"/>
</dbReference>
<evidence type="ECO:0000259" key="8">
    <source>
        <dbReference type="Pfam" id="PF07980"/>
    </source>
</evidence>
<name>W0F2C5_9BACT</name>
<reference evidence="10 11" key="1">
    <citation type="submission" date="2013-12" db="EMBL/GenBank/DDBJ databases">
        <authorList>
            <consortium name="DOE Joint Genome Institute"/>
            <person name="Eisen J."/>
            <person name="Huntemann M."/>
            <person name="Han J."/>
            <person name="Chen A."/>
            <person name="Kyrpides N."/>
            <person name="Mavromatis K."/>
            <person name="Markowitz V."/>
            <person name="Palaniappan K."/>
            <person name="Ivanova N."/>
            <person name="Schaumberg A."/>
            <person name="Pati A."/>
            <person name="Liolios K."/>
            <person name="Nordberg H.P."/>
            <person name="Cantor M.N."/>
            <person name="Hua S.X."/>
            <person name="Woyke T."/>
        </authorList>
    </citation>
    <scope>NUCLEOTIDE SEQUENCE [LARGE SCALE GENOMIC DNA]</scope>
    <source>
        <strain evidence="11">DSM 19437</strain>
    </source>
</reference>
<dbReference type="InterPro" id="IPR012944">
    <property type="entry name" value="SusD_RagB_dom"/>
</dbReference>
<evidence type="ECO:0000256" key="6">
    <source>
        <dbReference type="PROSITE-ProRule" id="PRU00339"/>
    </source>
</evidence>
<dbReference type="PROSITE" id="PS51257">
    <property type="entry name" value="PROKAR_LIPOPROTEIN"/>
    <property type="match status" value="1"/>
</dbReference>
<feature type="domain" description="SusD-like N-terminal" evidence="9">
    <location>
        <begin position="85"/>
        <end position="237"/>
    </location>
</feature>
<evidence type="ECO:0000259" key="9">
    <source>
        <dbReference type="Pfam" id="PF14322"/>
    </source>
</evidence>
<dbReference type="AlphaFoldDB" id="W0F2C5"/>
<evidence type="ECO:0000256" key="7">
    <source>
        <dbReference type="SAM" id="SignalP"/>
    </source>
</evidence>
<evidence type="ECO:0000256" key="2">
    <source>
        <dbReference type="ARBA" id="ARBA00006275"/>
    </source>
</evidence>
<evidence type="ECO:0000256" key="3">
    <source>
        <dbReference type="ARBA" id="ARBA00022729"/>
    </source>
</evidence>
<dbReference type="Gene3D" id="1.25.40.390">
    <property type="match status" value="1"/>
</dbReference>
<dbReference type="InterPro" id="IPR019734">
    <property type="entry name" value="TPR_rpt"/>
</dbReference>
<proteinExistence type="inferred from homology"/>
<evidence type="ECO:0000256" key="4">
    <source>
        <dbReference type="ARBA" id="ARBA00023136"/>
    </source>
</evidence>
<feature type="repeat" description="TPR" evidence="6">
    <location>
        <begin position="226"/>
        <end position="259"/>
    </location>
</feature>
<dbReference type="PROSITE" id="PS50005">
    <property type="entry name" value="TPR"/>
    <property type="match status" value="1"/>
</dbReference>
<dbReference type="STRING" id="929713.NIASO_13980"/>
<evidence type="ECO:0000256" key="1">
    <source>
        <dbReference type="ARBA" id="ARBA00004442"/>
    </source>
</evidence>
<dbReference type="eggNOG" id="COG1395">
    <property type="taxonomic scope" value="Bacteria"/>
</dbReference>
<accession>W0F2C5</accession>
<sequence length="576" mass="63190">MIKKLYKAIFLLSVLATVYSCGKGFLDAKPQGVLSETQLANTNGVESALIGAYGIMNGNINGTWGNYSSGPSQWLFGEVGADDAHKGSNSSDQSLMSDIELHNVLPTNDELPGMWRVYYEGVIRCNNTLKLLKVVQAGSGAKFSDDRAAQITAEARMLRGHYYFFLARLFKNIPYIDETMSTADAAKVKNDKDVFPMIEADFKAAIAGLPADYSKPLGQVGRVDRYAAEAYLGKLYLYQKKYSDALPLFTNVINKKPALTGLSFTANFNIKTKNGAEGILVAQSVINADGSGDNANVGDMLNGLYGNSPGGCCGFFQPSVDLVNAFKVGPDGLPYLDGSYRTNPYVSDQGLSGAAVDNYRVNTGLVFDPRFDYTIGRRQVQYRDWGPLVPGWIRDQPFGGPFVAVKQNINQADFPGNVANGANYLTAQNVNIIRLSDVYLMAAECAVETNALEQARTWVNAVRTRASHLDPVLTDTGVPAAVYKIATYPSFPSQDYARNAVRFERRLELALEGHRYYDLTRWGTIQAVLTSYFNFEKNYVNAAAVTPTLTYPDWTKGMPIPQEQIDRAQGVLTQNQ</sequence>
<dbReference type="Pfam" id="PF07980">
    <property type="entry name" value="SusD_RagB"/>
    <property type="match status" value="1"/>
</dbReference>
<keyword evidence="11" id="KW-1185">Reference proteome</keyword>
<feature type="domain" description="RagB/SusD" evidence="8">
    <location>
        <begin position="280"/>
        <end position="575"/>
    </location>
</feature>
<feature type="chain" id="PRO_5004788436" evidence="7">
    <location>
        <begin position="23"/>
        <end position="576"/>
    </location>
</feature>
<dbReference type="EMBL" id="CP007035">
    <property type="protein sequence ID" value="AHF15963.1"/>
    <property type="molecule type" value="Genomic_DNA"/>
</dbReference>
<gene>
    <name evidence="10" type="ORF">NIASO_13980</name>
</gene>
<keyword evidence="3 7" id="KW-0732">Signal</keyword>
<dbReference type="Proteomes" id="UP000003586">
    <property type="component" value="Chromosome"/>
</dbReference>
<comment type="similarity">
    <text evidence="2">Belongs to the SusD family.</text>
</comment>
<keyword evidence="5" id="KW-0998">Cell outer membrane</keyword>
<dbReference type="SUPFAM" id="SSF48452">
    <property type="entry name" value="TPR-like"/>
    <property type="match status" value="1"/>
</dbReference>
<dbReference type="OrthoDB" id="9792139at2"/>
<dbReference type="InterPro" id="IPR011990">
    <property type="entry name" value="TPR-like_helical_dom_sf"/>
</dbReference>
<evidence type="ECO:0000313" key="11">
    <source>
        <dbReference type="Proteomes" id="UP000003586"/>
    </source>
</evidence>
<dbReference type="RefSeq" id="WP_008586449.1">
    <property type="nucleotide sequence ID" value="NZ_CP007035.1"/>
</dbReference>
<dbReference type="Pfam" id="PF14322">
    <property type="entry name" value="SusD-like_3"/>
    <property type="match status" value="1"/>
</dbReference>
<keyword evidence="6" id="KW-0802">TPR repeat</keyword>
<evidence type="ECO:0000313" key="10">
    <source>
        <dbReference type="EMBL" id="AHF15963.1"/>
    </source>
</evidence>
<dbReference type="GO" id="GO:0009279">
    <property type="term" value="C:cell outer membrane"/>
    <property type="evidence" value="ECO:0007669"/>
    <property type="project" value="UniProtKB-SubCell"/>
</dbReference>
<feature type="signal peptide" evidence="7">
    <location>
        <begin position="1"/>
        <end position="22"/>
    </location>
</feature>
<organism evidence="10 11">
    <name type="scientific">Niabella soli DSM 19437</name>
    <dbReference type="NCBI Taxonomy" id="929713"/>
    <lineage>
        <taxon>Bacteria</taxon>
        <taxon>Pseudomonadati</taxon>
        <taxon>Bacteroidota</taxon>
        <taxon>Chitinophagia</taxon>
        <taxon>Chitinophagales</taxon>
        <taxon>Chitinophagaceae</taxon>
        <taxon>Niabella</taxon>
    </lineage>
</organism>
<dbReference type="HOGENOM" id="CLU_015553_1_0_10"/>
<comment type="subcellular location">
    <subcellularLocation>
        <location evidence="1">Cell outer membrane</location>
    </subcellularLocation>
</comment>
<dbReference type="KEGG" id="nso:NIASO_13980"/>
<evidence type="ECO:0000256" key="5">
    <source>
        <dbReference type="ARBA" id="ARBA00023237"/>
    </source>
</evidence>
<protein>
    <submittedName>
        <fullName evidence="10">Membrane protein</fullName>
    </submittedName>
</protein>
<keyword evidence="4" id="KW-0472">Membrane</keyword>